<dbReference type="Proteomes" id="UP000054466">
    <property type="component" value="Unassembled WGS sequence"/>
</dbReference>
<gene>
    <name evidence="1" type="ORF">PV07_12728</name>
</gene>
<proteinExistence type="predicted"/>
<evidence type="ECO:0000313" key="1">
    <source>
        <dbReference type="EMBL" id="KIW21851.1"/>
    </source>
</evidence>
<sequence length="833" mass="94019">MVLDNLPAVDLLQLQGCNHALRGIISNSGQLWDPHGAKSPAAFRVGLRQDFKGQVKRMRNMADQVAAIDYALRDDDPEGIPHPMAIIHFSLLPPLLGQVFQGTFSPGRRLWLAGLLRYNMTAGTRRWSIRTWTLVQAVVLKVYAQTVAHEEAAAALRKRGINKDKAELRTELSVLVKLAEVVADLITANSFEDATNVSEMLGMLFQSRPLVQDKAREDMWQPIQERLASAIQNNIGAGSSVRQPIEESATHWYSIIRGYWTQSKDRHPATMFTELVGDLAVVSIQRREWDQARLTFDLVDHLPDAVNLKTSAFTSWKAIRRHLYGISSPMKPDEWNNAEQSATLLLDLIKIQGHAEDRDLEYIISLIEQAVKARRDTSRQLLVSLLVRLLEESGPHGPQVNALVEALFVTILEQGHKDITEHNLAATMPELQDLATVTQLLSLGKGSSQLYTTLLDRSRTVISRTIYLGSLLGTRHSPYYLFTLLERVAKIDLPNSWSYLLRALAESSKKSIDEARQESVTCASGVWDLIFEKCDAARFEDELNMASRDSIDRIMDIGALLKTAVDRECGKSVRLILTMWRFVGFKTTAFDVTLLDVISQSARFSEKPLLLLPDIIKEHDFCQKSATMCSESLVTMVQMHMRGPREERSGNHGSLEQAFLLISRSLGQLDERFSGRIDTREAWQWIHRHSLKLLEAEFEGRNFEAASDAVCWWGQLPLDIHLTKDARQTVTEILEEIERIRLAEKTGGGLGWLNIQSLWRTRILEANRTTELACHEASLESFWGESSTFVQRYARGVGNEIDRHPPPTHSNFLNSIVSLTAALARYLRNLSLH</sequence>
<protein>
    <submittedName>
        <fullName evidence="1">Uncharacterized protein</fullName>
    </submittedName>
</protein>
<dbReference type="AlphaFoldDB" id="A0A0D1Z2G2"/>
<keyword evidence="2" id="KW-1185">Reference proteome</keyword>
<dbReference type="EMBL" id="KN847132">
    <property type="protein sequence ID" value="KIW21851.1"/>
    <property type="molecule type" value="Genomic_DNA"/>
</dbReference>
<dbReference type="RefSeq" id="XP_016242067.1">
    <property type="nucleotide sequence ID" value="XM_016400287.1"/>
</dbReference>
<reference evidence="1 2" key="1">
    <citation type="submission" date="2015-01" db="EMBL/GenBank/DDBJ databases">
        <title>The Genome Sequence of Cladophialophora immunda CBS83496.</title>
        <authorList>
            <consortium name="The Broad Institute Genomics Platform"/>
            <person name="Cuomo C."/>
            <person name="de Hoog S."/>
            <person name="Gorbushina A."/>
            <person name="Stielow B."/>
            <person name="Teixiera M."/>
            <person name="Abouelleil A."/>
            <person name="Chapman S.B."/>
            <person name="Priest M."/>
            <person name="Young S.K."/>
            <person name="Wortman J."/>
            <person name="Nusbaum C."/>
            <person name="Birren B."/>
        </authorList>
    </citation>
    <scope>NUCLEOTIDE SEQUENCE [LARGE SCALE GENOMIC DNA]</scope>
    <source>
        <strain evidence="1 2">CBS 83496</strain>
    </source>
</reference>
<dbReference type="HOGENOM" id="CLU_340651_0_0_1"/>
<dbReference type="GeneID" id="27351922"/>
<name>A0A0D1Z2G2_9EURO</name>
<evidence type="ECO:0000313" key="2">
    <source>
        <dbReference type="Proteomes" id="UP000054466"/>
    </source>
</evidence>
<accession>A0A0D1Z2G2</accession>
<organism evidence="1 2">
    <name type="scientific">Cladophialophora immunda</name>
    <dbReference type="NCBI Taxonomy" id="569365"/>
    <lineage>
        <taxon>Eukaryota</taxon>
        <taxon>Fungi</taxon>
        <taxon>Dikarya</taxon>
        <taxon>Ascomycota</taxon>
        <taxon>Pezizomycotina</taxon>
        <taxon>Eurotiomycetes</taxon>
        <taxon>Chaetothyriomycetidae</taxon>
        <taxon>Chaetothyriales</taxon>
        <taxon>Herpotrichiellaceae</taxon>
        <taxon>Cladophialophora</taxon>
    </lineage>
</organism>
<dbReference type="VEuPathDB" id="FungiDB:PV07_12728"/>